<keyword evidence="2" id="KW-0540">Nuclease</keyword>
<gene>
    <name evidence="8" type="ORF">Pla133_48170</name>
</gene>
<sequence>MLRSMTGFGAGAAEGAGIAIRVELRAVNHRFLQAKVRLPGDLLALEGAVEAAIKERLTRGSISVTVRLEAAASSGGVQIDRELARRYADALMQLSGELGLEEGFDVSRLVSLPGVLQSGPLTADDDELRPLVMAALDQALAALISMRETEGAALAADLAVHAGALGEIRAKIAAASPEVVRRHQQTLHERVQALLGPERPVEERDLARELALIADRADVSEEISRLEMHLVQLDKLCAQGGAVGRKLDFLVQELLREVNTIGSKCNDAQIAHWVVDAKTHVERLREQVQNVE</sequence>
<accession>A0A518BRV4</accession>
<keyword evidence="4" id="KW-0378">Hydrolase</keyword>
<dbReference type="InterPro" id="IPR005229">
    <property type="entry name" value="YicC/YloC-like"/>
</dbReference>
<dbReference type="PANTHER" id="PTHR30636">
    <property type="entry name" value="UPF0701 PROTEIN YICC"/>
    <property type="match status" value="1"/>
</dbReference>
<dbReference type="InterPro" id="IPR013551">
    <property type="entry name" value="YicC-like_C"/>
</dbReference>
<dbReference type="InterPro" id="IPR013527">
    <property type="entry name" value="YicC-like_N"/>
</dbReference>
<evidence type="ECO:0008006" key="10">
    <source>
        <dbReference type="Google" id="ProtNLM"/>
    </source>
</evidence>
<dbReference type="RefSeq" id="WP_145069830.1">
    <property type="nucleotide sequence ID" value="NZ_CP036287.1"/>
</dbReference>
<dbReference type="Proteomes" id="UP000316921">
    <property type="component" value="Chromosome"/>
</dbReference>
<dbReference type="GO" id="GO:0016787">
    <property type="term" value="F:hydrolase activity"/>
    <property type="evidence" value="ECO:0007669"/>
    <property type="project" value="UniProtKB-KW"/>
</dbReference>
<evidence type="ECO:0000259" key="7">
    <source>
        <dbReference type="Pfam" id="PF08340"/>
    </source>
</evidence>
<reference evidence="8 9" key="1">
    <citation type="submission" date="2019-02" db="EMBL/GenBank/DDBJ databases">
        <title>Deep-cultivation of Planctomycetes and their phenomic and genomic characterization uncovers novel biology.</title>
        <authorList>
            <person name="Wiegand S."/>
            <person name="Jogler M."/>
            <person name="Boedeker C."/>
            <person name="Pinto D."/>
            <person name="Vollmers J."/>
            <person name="Rivas-Marin E."/>
            <person name="Kohn T."/>
            <person name="Peeters S.H."/>
            <person name="Heuer A."/>
            <person name="Rast P."/>
            <person name="Oberbeckmann S."/>
            <person name="Bunk B."/>
            <person name="Jeske O."/>
            <person name="Meyerdierks A."/>
            <person name="Storesund J.E."/>
            <person name="Kallscheuer N."/>
            <person name="Luecker S."/>
            <person name="Lage O.M."/>
            <person name="Pohl T."/>
            <person name="Merkel B.J."/>
            <person name="Hornburger P."/>
            <person name="Mueller R.-W."/>
            <person name="Bruemmer F."/>
            <person name="Labrenz M."/>
            <person name="Spormann A.M."/>
            <person name="Op den Camp H."/>
            <person name="Overmann J."/>
            <person name="Amann R."/>
            <person name="Jetten M.S.M."/>
            <person name="Mascher T."/>
            <person name="Medema M.H."/>
            <person name="Devos D.P."/>
            <person name="Kaster A.-K."/>
            <person name="Ovreas L."/>
            <person name="Rohde M."/>
            <person name="Galperin M.Y."/>
            <person name="Jogler C."/>
        </authorList>
    </citation>
    <scope>NUCLEOTIDE SEQUENCE [LARGE SCALE GENOMIC DNA]</scope>
    <source>
        <strain evidence="8 9">Pla133</strain>
    </source>
</reference>
<dbReference type="NCBIfam" id="TIGR00255">
    <property type="entry name" value="YicC/YloC family endoribonuclease"/>
    <property type="match status" value="1"/>
</dbReference>
<evidence type="ECO:0000259" key="6">
    <source>
        <dbReference type="Pfam" id="PF03755"/>
    </source>
</evidence>
<comment type="similarity">
    <text evidence="5">Belongs to the YicC/YloC family.</text>
</comment>
<keyword evidence="9" id="KW-1185">Reference proteome</keyword>
<dbReference type="PANTHER" id="PTHR30636:SF3">
    <property type="entry name" value="UPF0701 PROTEIN YICC"/>
    <property type="match status" value="1"/>
</dbReference>
<dbReference type="Pfam" id="PF08340">
    <property type="entry name" value="YicC-like_C"/>
    <property type="match status" value="1"/>
</dbReference>
<comment type="cofactor">
    <cofactor evidence="1">
        <name>a divalent metal cation</name>
        <dbReference type="ChEBI" id="CHEBI:60240"/>
    </cofactor>
</comment>
<feature type="domain" description="Endoribonuclease YicC-like N-terminal" evidence="6">
    <location>
        <begin position="2"/>
        <end position="155"/>
    </location>
</feature>
<organism evidence="8 9">
    <name type="scientific">Engelhardtia mirabilis</name>
    <dbReference type="NCBI Taxonomy" id="2528011"/>
    <lineage>
        <taxon>Bacteria</taxon>
        <taxon>Pseudomonadati</taxon>
        <taxon>Planctomycetota</taxon>
        <taxon>Planctomycetia</taxon>
        <taxon>Planctomycetia incertae sedis</taxon>
        <taxon>Engelhardtia</taxon>
    </lineage>
</organism>
<keyword evidence="3" id="KW-0255">Endonuclease</keyword>
<evidence type="ECO:0000256" key="5">
    <source>
        <dbReference type="ARBA" id="ARBA00035648"/>
    </source>
</evidence>
<dbReference type="KEGG" id="pbap:Pla133_48170"/>
<dbReference type="Pfam" id="PF03755">
    <property type="entry name" value="YicC-like_N"/>
    <property type="match status" value="1"/>
</dbReference>
<evidence type="ECO:0000256" key="4">
    <source>
        <dbReference type="ARBA" id="ARBA00022801"/>
    </source>
</evidence>
<evidence type="ECO:0000256" key="1">
    <source>
        <dbReference type="ARBA" id="ARBA00001968"/>
    </source>
</evidence>
<dbReference type="AlphaFoldDB" id="A0A518BRV4"/>
<evidence type="ECO:0000313" key="8">
    <source>
        <dbReference type="EMBL" id="QDU69696.1"/>
    </source>
</evidence>
<evidence type="ECO:0000313" key="9">
    <source>
        <dbReference type="Proteomes" id="UP000316921"/>
    </source>
</evidence>
<dbReference type="EMBL" id="CP036287">
    <property type="protein sequence ID" value="QDU69696.1"/>
    <property type="molecule type" value="Genomic_DNA"/>
</dbReference>
<evidence type="ECO:0000256" key="3">
    <source>
        <dbReference type="ARBA" id="ARBA00022759"/>
    </source>
</evidence>
<name>A0A518BRV4_9BACT</name>
<evidence type="ECO:0000256" key="2">
    <source>
        <dbReference type="ARBA" id="ARBA00022722"/>
    </source>
</evidence>
<feature type="domain" description="Endoribonuclease YicC-like C-terminal" evidence="7">
    <location>
        <begin position="173"/>
        <end position="292"/>
    </location>
</feature>
<protein>
    <recommendedName>
        <fullName evidence="10">YicC-like family, N-terminal region</fullName>
    </recommendedName>
</protein>
<proteinExistence type="inferred from homology"/>
<dbReference type="GO" id="GO:0004521">
    <property type="term" value="F:RNA endonuclease activity"/>
    <property type="evidence" value="ECO:0007669"/>
    <property type="project" value="InterPro"/>
</dbReference>